<dbReference type="Gene3D" id="3.10.620.30">
    <property type="match status" value="1"/>
</dbReference>
<accession>A0A553JRH3</accession>
<dbReference type="InterPro" id="IPR038765">
    <property type="entry name" value="Papain-like_cys_pep_sf"/>
</dbReference>
<evidence type="ECO:0000256" key="2">
    <source>
        <dbReference type="SAM" id="SignalP"/>
    </source>
</evidence>
<proteinExistence type="predicted"/>
<evidence type="ECO:0000313" key="5">
    <source>
        <dbReference type="EMBL" id="TRY15066.1"/>
    </source>
</evidence>
<organism evidence="5 6">
    <name type="scientific">Shewanella hanedai</name>
    <name type="common">Alteromonas hanedai</name>
    <dbReference type="NCBI Taxonomy" id="25"/>
    <lineage>
        <taxon>Bacteria</taxon>
        <taxon>Pseudomonadati</taxon>
        <taxon>Pseudomonadota</taxon>
        <taxon>Gammaproteobacteria</taxon>
        <taxon>Alteromonadales</taxon>
        <taxon>Shewanellaceae</taxon>
        <taxon>Shewanella</taxon>
    </lineage>
</organism>
<dbReference type="Pfam" id="PF01841">
    <property type="entry name" value="Transglut_core"/>
    <property type="match status" value="1"/>
</dbReference>
<feature type="transmembrane region" description="Helical" evidence="1">
    <location>
        <begin position="706"/>
        <end position="727"/>
    </location>
</feature>
<dbReference type="InterPro" id="IPR024618">
    <property type="entry name" value="DUF3857"/>
</dbReference>
<keyword evidence="6" id="KW-1185">Reference proteome</keyword>
<feature type="transmembrane region" description="Helical" evidence="1">
    <location>
        <begin position="812"/>
        <end position="831"/>
    </location>
</feature>
<feature type="domain" description="Transglutaminase-like" evidence="3">
    <location>
        <begin position="316"/>
        <end position="405"/>
    </location>
</feature>
<reference evidence="6" key="1">
    <citation type="submission" date="2019-07" db="EMBL/GenBank/DDBJ databases">
        <title>Shewanella sp. YLB-08 draft genomic sequence.</title>
        <authorList>
            <person name="Yu L."/>
        </authorList>
    </citation>
    <scope>NUCLEOTIDE SEQUENCE [LARGE SCALE GENOMIC DNA]</scope>
    <source>
        <strain evidence="6">JCM 20706</strain>
    </source>
</reference>
<name>A0A553JRH3_SHEHA</name>
<feature type="domain" description="DUF3857" evidence="4">
    <location>
        <begin position="93"/>
        <end position="258"/>
    </location>
</feature>
<dbReference type="OrthoDB" id="8595007at2"/>
<dbReference type="AlphaFoldDB" id="A0A553JRH3"/>
<keyword evidence="1" id="KW-1133">Transmembrane helix</keyword>
<feature type="transmembrane region" description="Helical" evidence="1">
    <location>
        <begin position="837"/>
        <end position="857"/>
    </location>
</feature>
<comment type="caution">
    <text evidence="5">The sequence shown here is derived from an EMBL/GenBank/DDBJ whole genome shotgun (WGS) entry which is preliminary data.</text>
</comment>
<gene>
    <name evidence="5" type="ORF">FN961_07090</name>
</gene>
<evidence type="ECO:0000259" key="3">
    <source>
        <dbReference type="Pfam" id="PF01841"/>
    </source>
</evidence>
<dbReference type="InterPro" id="IPR002931">
    <property type="entry name" value="Transglutaminase-like"/>
</dbReference>
<feature type="transmembrane region" description="Helical" evidence="1">
    <location>
        <begin position="777"/>
        <end position="800"/>
    </location>
</feature>
<protein>
    <submittedName>
        <fullName evidence="5">DUF3857 domain-containing protein</fullName>
    </submittedName>
</protein>
<dbReference type="Pfam" id="PF12969">
    <property type="entry name" value="DUF3857"/>
    <property type="match status" value="1"/>
</dbReference>
<keyword evidence="1" id="KW-0812">Transmembrane</keyword>
<evidence type="ECO:0000259" key="4">
    <source>
        <dbReference type="Pfam" id="PF12969"/>
    </source>
</evidence>
<keyword evidence="2" id="KW-0732">Signal</keyword>
<feature type="transmembrane region" description="Helical" evidence="1">
    <location>
        <begin position="748"/>
        <end position="765"/>
    </location>
</feature>
<evidence type="ECO:0000256" key="1">
    <source>
        <dbReference type="SAM" id="Phobius"/>
    </source>
</evidence>
<feature type="signal peptide" evidence="2">
    <location>
        <begin position="1"/>
        <end position="41"/>
    </location>
</feature>
<dbReference type="SUPFAM" id="SSF54001">
    <property type="entry name" value="Cysteine proteinases"/>
    <property type="match status" value="1"/>
</dbReference>
<dbReference type="Gene3D" id="2.60.40.3140">
    <property type="match status" value="1"/>
</dbReference>
<dbReference type="EMBL" id="VKGK01000006">
    <property type="protein sequence ID" value="TRY15066.1"/>
    <property type="molecule type" value="Genomic_DNA"/>
</dbReference>
<evidence type="ECO:0000313" key="6">
    <source>
        <dbReference type="Proteomes" id="UP000318126"/>
    </source>
</evidence>
<dbReference type="Proteomes" id="UP000318126">
    <property type="component" value="Unassembled WGS sequence"/>
</dbReference>
<sequence>MSISILINITCFKSSMAKACRVFCHLQALLLLVLIPQVTFAAAEHSVDIQPTPVWVQSVKTSKPDTIPVDDIDSGNYYLLVDNQVKVDETSPQVRFTRLQQLVVNQRGLEHNSQIEVDFDPLYESLTFHSIAILRDDRTIDMLPSSDISLLKQEGRIEQGLYDGRLTANIILADLRIGDIIDYSFSVSGANPIYQDIFAYRRSLQWSVPLHSQHVRVLWGKDKPLHVKIRNTEDKVKESAFLIDSTPYVEYTISRSDSPVLLIESNTPSWYNPFATVYFSEIDSWGKVVDWAQPLYNKAGIAGTSVEDSSVQSVIDEIKLKISEPNERVMSALNYVQDQIRYLGLEMGVNSHQPSLAEDTLVRRYGDCKDKVVLFIALLKGMDIDAYPVLVDTADGLDLPLQPASINAFNHVIAKVEMSDMTYWLDPTMNYQKGPLQSIYQANYQYGLVIKPGVKELAEMVIDDPQSMLTVTQYYDLSAGEGGKSTLSVKSLYLGDRAQNFRYQVEDIGFKALQTLYEDYYREIFSDIELTDKILIEDDKQTGVLSTQQDYVIDNAWQPDGDNFDVDFASYFIRNALDKPSKASRTTPYLISFPNKIDHRIEIKVSNGDWEFPSETTVENNAYFSYEFTSNFDDAAKTLTLTFNYQAKVGFIEADKVADYIDAVDKVEESLYYTVMTYGEGSTAAVNDIGDAISSANDDVEIKDQLIILGVLLYFLALIYAIATWRIDSSSRPVYEDEEYYPVSRRKLLFLSLSTGGIYTSYWMYRNWKYVKESEQLGIMPIARGFFSLFWYYPLFAHLVEDSKERFARNTIMPMSFGVVGAILFFIANYTYDSDNWYIVGMLATPMLLFPLLNYIIKLNGKTSPAYIDNSAWKARHSVMSILFIPLVLFAVGTDLTIFPSSKIMTGEQVWQRNIDFMNHNEILKDNEDIVMFYSDGLISYEEDGNGFTESSVFSYWKEDDELNVMAADFVDVKDLKVEYGDDSDPQTVITVQLNDDSDFLLIISTEDKLDLTFYQSLRKNWYQANKRAGNEAG</sequence>
<dbReference type="RefSeq" id="WP_143563853.1">
    <property type="nucleotide sequence ID" value="NZ_BMPL01000005.1"/>
</dbReference>
<feature type="chain" id="PRO_5022073705" evidence="2">
    <location>
        <begin position="42"/>
        <end position="1034"/>
    </location>
</feature>
<keyword evidence="1" id="KW-0472">Membrane</keyword>
<feature type="transmembrane region" description="Helical" evidence="1">
    <location>
        <begin position="878"/>
        <end position="899"/>
    </location>
</feature>